<accession>A0A8J3DX46</accession>
<dbReference type="EMBL" id="BMIR01000014">
    <property type="protein sequence ID" value="GGE47537.1"/>
    <property type="molecule type" value="Genomic_DNA"/>
</dbReference>
<dbReference type="Proteomes" id="UP000628775">
    <property type="component" value="Unassembled WGS sequence"/>
</dbReference>
<keyword evidence="1" id="KW-0472">Membrane</keyword>
<reference evidence="2" key="1">
    <citation type="journal article" date="2014" name="Int. J. Syst. Evol. Microbiol.">
        <title>Complete genome sequence of Corynebacterium casei LMG S-19264T (=DSM 44701T), isolated from a smear-ripened cheese.</title>
        <authorList>
            <consortium name="US DOE Joint Genome Institute (JGI-PGF)"/>
            <person name="Walter F."/>
            <person name="Albersmeier A."/>
            <person name="Kalinowski J."/>
            <person name="Ruckert C."/>
        </authorList>
    </citation>
    <scope>NUCLEOTIDE SEQUENCE</scope>
    <source>
        <strain evidence="2">CGMCC 1.15371</strain>
    </source>
</reference>
<keyword evidence="3" id="KW-1185">Reference proteome</keyword>
<evidence type="ECO:0000313" key="2">
    <source>
        <dbReference type="EMBL" id="GGE47537.1"/>
    </source>
</evidence>
<dbReference type="Pfam" id="PF10779">
    <property type="entry name" value="XhlA"/>
    <property type="match status" value="1"/>
</dbReference>
<evidence type="ECO:0000313" key="3">
    <source>
        <dbReference type="Proteomes" id="UP000628775"/>
    </source>
</evidence>
<reference evidence="2" key="2">
    <citation type="submission" date="2020-09" db="EMBL/GenBank/DDBJ databases">
        <authorList>
            <person name="Sun Q."/>
            <person name="Zhou Y."/>
        </authorList>
    </citation>
    <scope>NUCLEOTIDE SEQUENCE</scope>
    <source>
        <strain evidence="2">CGMCC 1.15371</strain>
    </source>
</reference>
<keyword evidence="1" id="KW-1133">Transmembrane helix</keyword>
<dbReference type="InterPro" id="IPR019715">
    <property type="entry name" value="Haemolysin_XhlA"/>
</dbReference>
<comment type="caution">
    <text evidence="2">The sequence shown here is derived from an EMBL/GenBank/DDBJ whole genome shotgun (WGS) entry which is preliminary data.</text>
</comment>
<evidence type="ECO:0008006" key="4">
    <source>
        <dbReference type="Google" id="ProtNLM"/>
    </source>
</evidence>
<protein>
    <recommendedName>
        <fullName evidence="4">Protein xhlA</fullName>
    </recommendedName>
</protein>
<gene>
    <name evidence="2" type="ORF">GCM10011391_27930</name>
</gene>
<sequence>MSEERNSMDLKEYTLTQLSNDVSALKKSDAEQNEKIKQLELNDKLQDRDINFLQNSLNEINENTKWLRRMFTKTLVTGIIGVFFTVIGGLILWYFTTK</sequence>
<feature type="transmembrane region" description="Helical" evidence="1">
    <location>
        <begin position="75"/>
        <end position="95"/>
    </location>
</feature>
<organism evidence="2 3">
    <name type="scientific">Pullulanibacillus camelliae</name>
    <dbReference type="NCBI Taxonomy" id="1707096"/>
    <lineage>
        <taxon>Bacteria</taxon>
        <taxon>Bacillati</taxon>
        <taxon>Bacillota</taxon>
        <taxon>Bacilli</taxon>
        <taxon>Bacillales</taxon>
        <taxon>Sporolactobacillaceae</taxon>
        <taxon>Pullulanibacillus</taxon>
    </lineage>
</organism>
<dbReference type="AlphaFoldDB" id="A0A8J3DX46"/>
<name>A0A8J3DX46_9BACL</name>
<evidence type="ECO:0000256" key="1">
    <source>
        <dbReference type="SAM" id="Phobius"/>
    </source>
</evidence>
<proteinExistence type="predicted"/>
<keyword evidence="1" id="KW-0812">Transmembrane</keyword>